<dbReference type="InterPro" id="IPR037066">
    <property type="entry name" value="Plug_dom_sf"/>
</dbReference>
<accession>A0ABM8C7N2</accession>
<evidence type="ECO:0000256" key="8">
    <source>
        <dbReference type="ARBA" id="ARBA00023237"/>
    </source>
</evidence>
<dbReference type="Proteomes" id="UP001163336">
    <property type="component" value="Chromosome"/>
</dbReference>
<keyword evidence="8" id="KW-0998">Cell outer membrane</keyword>
<protein>
    <submittedName>
        <fullName evidence="11">Oar protein</fullName>
    </submittedName>
</protein>
<dbReference type="InterPro" id="IPR057601">
    <property type="entry name" value="Oar-like_b-barrel"/>
</dbReference>
<keyword evidence="3" id="KW-0813">Transport</keyword>
<evidence type="ECO:0000259" key="10">
    <source>
        <dbReference type="Pfam" id="PF25183"/>
    </source>
</evidence>
<evidence type="ECO:0000256" key="2">
    <source>
        <dbReference type="ARBA" id="ARBA00009810"/>
    </source>
</evidence>
<dbReference type="InterPro" id="IPR013784">
    <property type="entry name" value="Carb-bd-like_fold"/>
</dbReference>
<dbReference type="InterPro" id="IPR036942">
    <property type="entry name" value="Beta-barrel_TonB_sf"/>
</dbReference>
<keyword evidence="7" id="KW-0675">Receptor</keyword>
<dbReference type="InterPro" id="IPR039426">
    <property type="entry name" value="TonB-dep_rcpt-like"/>
</dbReference>
<feature type="domain" description="TonB-dependent transporter Oar-like beta-barrel" evidence="10">
    <location>
        <begin position="613"/>
        <end position="891"/>
    </location>
</feature>
<keyword evidence="4" id="KW-1134">Transmembrane beta strand</keyword>
<keyword evidence="12" id="KW-1185">Reference proteome</keyword>
<dbReference type="Pfam" id="PF25183">
    <property type="entry name" value="OMP_b-brl_4"/>
    <property type="match status" value="2"/>
</dbReference>
<sequence length="1020" mass="111052">MAVKTKLARSLALAFGATALTLGMSSTVLAQSNTTGNVYGAVESPAGATVVVENLDTKLRRTVSVEGNGRFLATSLPPGRYSVQLVRNGSVVESREVEVLIGQGAEAVFSTQQVQIVGRRRAIDVTNTNNGAIFTASQLEKLPIARNVESIILIAPNTTQGDSRYPNGANSFGGGAVSENSYYVNGFPVTNPLTQLGYMELPYGAIGQAQILTGGFGAEFGRSVGGVANITTKSGTNRWEVGGLVQWDPKNLQASQDDIYYPVLGATNTAATDGTLYRRRSGNETDRKLVGVNVGGPLIQDKLFVFGSLEQSRTDFSGTNAVNGLRTSTSAAGRGWEESETKTTRYLVKLDWNINDNHRLEYTGFGDTSKKDKYLSGYNYASGARNGVIGASEHYKNFSGETPVGGIVNIAKYTGNVTEDLTITALYGKSTTKHENTYGTYPGVNPNVYQVSSSPSTRVPEIAANYVNPNPVSGNVPVTGGRDTVESARLDLEYRLGNHTLRAGIDENRLSSEDAGVFRAGGGLWTYGFTNTPNTPITLQNVQVATASGGGYGTRGYYVTETKFTSITDAYSDQSAQYLEDRWQATKDLLITVGVRNEQFENRNGEKQKFMDIKDQIAPRFAASWDVNGDSSLKVFGTAGRYFVQVPTNISVRGASRSLFTTQSFTYTGVDPATGAPQGLKPLAPAPFSTNNEYFQYKHPNTVAATSLKPTYQDEITLGFERALSRDMTFGARATYRTLRSTIDDMCDDRPFKAWLARNPTVNTSKWTGFGCAAFNPGEDNTFLVDFANTGTNLTEVKLSKADLGFDDAKRTYKAIDLFVEHPFRNGWYGRVNYTWSKNEGNTEGQTQSDIGQLDVSHTISWDKPELMRGKYGPLPNDRRHQLKAFGFYQVTPEWMVGGNLLAQSGRPKNCLGADPTVPGAHSYGSYYATCFGRPAPRGSEGRLPWTTRLDLNLAYMPGFIPGLTAKVDVFNVANRQTVQSVSEMLNSGSTQTLLDSYGRVLSTQTPRYARFTVEYNHKF</sequence>
<dbReference type="PANTHER" id="PTHR30069:SF46">
    <property type="entry name" value="OAR PROTEIN"/>
    <property type="match status" value="1"/>
</dbReference>
<evidence type="ECO:0000256" key="7">
    <source>
        <dbReference type="ARBA" id="ARBA00023170"/>
    </source>
</evidence>
<evidence type="ECO:0000256" key="3">
    <source>
        <dbReference type="ARBA" id="ARBA00022448"/>
    </source>
</evidence>
<keyword evidence="9" id="KW-0732">Signal</keyword>
<reference evidence="11" key="1">
    <citation type="submission" date="2022-11" db="EMBL/GenBank/DDBJ databases">
        <title>Isolation and characterization of PLA-degrading bacterium Massilia sp. from Antarctic soil.</title>
        <authorList>
            <person name="Sato K."/>
            <person name="Gomez-Fuentes C."/>
            <person name="Ahmad S.A."/>
            <person name="Zulkharnain A."/>
        </authorList>
    </citation>
    <scope>NUCLEOTIDE SEQUENCE</scope>
    <source>
        <strain evidence="11">N-3</strain>
    </source>
</reference>
<evidence type="ECO:0000256" key="6">
    <source>
        <dbReference type="ARBA" id="ARBA00023136"/>
    </source>
</evidence>
<evidence type="ECO:0000256" key="9">
    <source>
        <dbReference type="SAM" id="SignalP"/>
    </source>
</evidence>
<dbReference type="RefSeq" id="WP_281907849.1">
    <property type="nucleotide sequence ID" value="NZ_AP026966.1"/>
</dbReference>
<evidence type="ECO:0000313" key="12">
    <source>
        <dbReference type="Proteomes" id="UP001163336"/>
    </source>
</evidence>
<dbReference type="Gene3D" id="2.60.40.1120">
    <property type="entry name" value="Carboxypeptidase-like, regulatory domain"/>
    <property type="match status" value="1"/>
</dbReference>
<feature type="domain" description="TonB-dependent transporter Oar-like beta-barrel" evidence="10">
    <location>
        <begin position="339"/>
        <end position="604"/>
    </location>
</feature>
<evidence type="ECO:0000256" key="5">
    <source>
        <dbReference type="ARBA" id="ARBA00022692"/>
    </source>
</evidence>
<keyword evidence="5" id="KW-0812">Transmembrane</keyword>
<organism evidence="11 12">
    <name type="scientific">Massilia varians</name>
    <dbReference type="NCBI Taxonomy" id="457921"/>
    <lineage>
        <taxon>Bacteria</taxon>
        <taxon>Pseudomonadati</taxon>
        <taxon>Pseudomonadota</taxon>
        <taxon>Betaproteobacteria</taxon>
        <taxon>Burkholderiales</taxon>
        <taxon>Oxalobacteraceae</taxon>
        <taxon>Telluria group</taxon>
        <taxon>Massilia</taxon>
    </lineage>
</organism>
<dbReference type="PANTHER" id="PTHR30069">
    <property type="entry name" value="TONB-DEPENDENT OUTER MEMBRANE RECEPTOR"/>
    <property type="match status" value="1"/>
</dbReference>
<feature type="signal peptide" evidence="9">
    <location>
        <begin position="1"/>
        <end position="30"/>
    </location>
</feature>
<dbReference type="Gene3D" id="2.40.170.20">
    <property type="entry name" value="TonB-dependent receptor, beta-barrel domain"/>
    <property type="match status" value="1"/>
</dbReference>
<dbReference type="SUPFAM" id="SSF49452">
    <property type="entry name" value="Starch-binding domain-like"/>
    <property type="match status" value="1"/>
</dbReference>
<dbReference type="Gene3D" id="2.170.130.10">
    <property type="entry name" value="TonB-dependent receptor, plug domain"/>
    <property type="match status" value="1"/>
</dbReference>
<gene>
    <name evidence="11" type="primary">oar_3</name>
    <name evidence="11" type="ORF">MasN3_27440</name>
</gene>
<proteinExistence type="inferred from homology"/>
<dbReference type="SUPFAM" id="SSF56935">
    <property type="entry name" value="Porins"/>
    <property type="match status" value="1"/>
</dbReference>
<name>A0ABM8C7N2_9BURK</name>
<comment type="similarity">
    <text evidence="2">Belongs to the TonB-dependent receptor family.</text>
</comment>
<keyword evidence="6" id="KW-0472">Membrane</keyword>
<evidence type="ECO:0000256" key="4">
    <source>
        <dbReference type="ARBA" id="ARBA00022452"/>
    </source>
</evidence>
<feature type="chain" id="PRO_5045511954" evidence="9">
    <location>
        <begin position="31"/>
        <end position="1020"/>
    </location>
</feature>
<evidence type="ECO:0000313" key="11">
    <source>
        <dbReference type="EMBL" id="BDT59250.1"/>
    </source>
</evidence>
<comment type="subcellular location">
    <subcellularLocation>
        <location evidence="1">Cell outer membrane</location>
        <topology evidence="1">Multi-pass membrane protein</topology>
    </subcellularLocation>
</comment>
<dbReference type="EMBL" id="AP026966">
    <property type="protein sequence ID" value="BDT59250.1"/>
    <property type="molecule type" value="Genomic_DNA"/>
</dbReference>
<evidence type="ECO:0000256" key="1">
    <source>
        <dbReference type="ARBA" id="ARBA00004571"/>
    </source>
</evidence>